<dbReference type="PANTHER" id="PTHR36842">
    <property type="entry name" value="PROTEIN TOLB HOMOLOG"/>
    <property type="match status" value="1"/>
</dbReference>
<organism evidence="2 3">
    <name type="scientific">Paenibacillus enshidis</name>
    <dbReference type="NCBI Taxonomy" id="1458439"/>
    <lineage>
        <taxon>Bacteria</taxon>
        <taxon>Bacillati</taxon>
        <taxon>Bacillota</taxon>
        <taxon>Bacilli</taxon>
        <taxon>Bacillales</taxon>
        <taxon>Paenibacillaceae</taxon>
        <taxon>Paenibacillus</taxon>
    </lineage>
</organism>
<evidence type="ECO:0000313" key="3">
    <source>
        <dbReference type="Proteomes" id="UP001580346"/>
    </source>
</evidence>
<name>A0ABV5AWU0_9BACL</name>
<dbReference type="Gene3D" id="2.120.10.30">
    <property type="entry name" value="TolB, C-terminal domain"/>
    <property type="match status" value="1"/>
</dbReference>
<dbReference type="EMBL" id="JBHHMI010000018">
    <property type="protein sequence ID" value="MFB5268687.1"/>
    <property type="molecule type" value="Genomic_DNA"/>
</dbReference>
<gene>
    <name evidence="2" type="ORF">ACE41H_18140</name>
</gene>
<evidence type="ECO:0000313" key="2">
    <source>
        <dbReference type="EMBL" id="MFB5268687.1"/>
    </source>
</evidence>
<dbReference type="RefSeq" id="WP_375356943.1">
    <property type="nucleotide sequence ID" value="NZ_JBHHMI010000018.1"/>
</dbReference>
<dbReference type="Proteomes" id="UP001580346">
    <property type="component" value="Unassembled WGS sequence"/>
</dbReference>
<keyword evidence="1" id="KW-0732">Signal</keyword>
<dbReference type="SUPFAM" id="SSF69304">
    <property type="entry name" value="Tricorn protease N-terminal domain"/>
    <property type="match status" value="1"/>
</dbReference>
<feature type="signal peptide" evidence="1">
    <location>
        <begin position="1"/>
        <end position="32"/>
    </location>
</feature>
<reference evidence="2 3" key="1">
    <citation type="submission" date="2024-09" db="EMBL/GenBank/DDBJ databases">
        <title>Paenibacillus zeirhizospherea sp. nov., isolated from surface of the maize (Zea mays) roots in a horticulture field, Hungary.</title>
        <authorList>
            <person name="Marton D."/>
            <person name="Farkas M."/>
            <person name="Bedics A."/>
            <person name="Toth E."/>
            <person name="Tancsics A."/>
            <person name="Boka K."/>
            <person name="Maroti G."/>
            <person name="Kriszt B."/>
            <person name="Cserhati M."/>
        </authorList>
    </citation>
    <scope>NUCLEOTIDE SEQUENCE [LARGE SCALE GENOMIC DNA]</scope>
    <source>
        <strain evidence="2 3">KCTC 33519</strain>
    </source>
</reference>
<dbReference type="InterPro" id="IPR011042">
    <property type="entry name" value="6-blade_b-propeller_TolB-like"/>
</dbReference>
<sequence>MNFYSFYSRLGFTFFISLVLTLTAAGTAPANATTADSSTVPHLTGEYDASPTGDITYVAADTLMLYNPLNSEQPNGRELYTSGGSLLDPAFSADGTKLAFIETWGQTGLLRSTSVDDNDNVVSAIKVLDLQSGKLSNLIKVDHSISEVEFAPDGKSVFFLQAETKKFVSLYETRSSTSFDVYQIQLNASVPVRHTQLESTRIQSLKIAPDGQSFYLAFPNNSQSNNQSAQQIRKFPLESGSSSGTAISLSRKGSISDFAWNKDQTLLYYQSEVQSGEGGSSKDELFVYNPVTKTEKQLTSLADYVYRPVAAGDRLYFMTGLSRFIHGQSVLYVMPAAGGGPVPVELPAPKEELRIITL</sequence>
<accession>A0ABV5AWU0</accession>
<keyword evidence="3" id="KW-1185">Reference proteome</keyword>
<dbReference type="PANTHER" id="PTHR36842:SF1">
    <property type="entry name" value="PROTEIN TOLB"/>
    <property type="match status" value="1"/>
</dbReference>
<comment type="caution">
    <text evidence="2">The sequence shown here is derived from an EMBL/GenBank/DDBJ whole genome shotgun (WGS) entry which is preliminary data.</text>
</comment>
<feature type="chain" id="PRO_5045100742" evidence="1">
    <location>
        <begin position="33"/>
        <end position="358"/>
    </location>
</feature>
<protein>
    <submittedName>
        <fullName evidence="2">Uncharacterized protein</fullName>
    </submittedName>
</protein>
<evidence type="ECO:0000256" key="1">
    <source>
        <dbReference type="SAM" id="SignalP"/>
    </source>
</evidence>
<proteinExistence type="predicted"/>